<evidence type="ECO:0000259" key="2">
    <source>
        <dbReference type="Pfam" id="PF21854"/>
    </source>
</evidence>
<gene>
    <name evidence="4" type="primary">LOC108678874</name>
</gene>
<feature type="compositionally biased region" description="Polar residues" evidence="1">
    <location>
        <begin position="1236"/>
        <end position="1254"/>
    </location>
</feature>
<proteinExistence type="predicted"/>
<feature type="compositionally biased region" description="Basic residues" evidence="1">
    <location>
        <begin position="2608"/>
        <end position="2628"/>
    </location>
</feature>
<dbReference type="GO" id="GO:0006260">
    <property type="term" value="P:DNA replication"/>
    <property type="evidence" value="ECO:0007669"/>
    <property type="project" value="InterPro"/>
</dbReference>
<dbReference type="PANTHER" id="PTHR21556">
    <property type="entry name" value="TRESLIN"/>
    <property type="match status" value="1"/>
</dbReference>
<feature type="region of interest" description="Disordered" evidence="1">
    <location>
        <begin position="2379"/>
        <end position="2424"/>
    </location>
</feature>
<dbReference type="InterPro" id="IPR026153">
    <property type="entry name" value="Treslin"/>
</dbReference>
<feature type="region of interest" description="Disordered" evidence="1">
    <location>
        <begin position="1303"/>
        <end position="1334"/>
    </location>
</feature>
<feature type="region of interest" description="Disordered" evidence="1">
    <location>
        <begin position="1232"/>
        <end position="1271"/>
    </location>
</feature>
<feature type="compositionally biased region" description="Polar residues" evidence="1">
    <location>
        <begin position="918"/>
        <end position="930"/>
    </location>
</feature>
<feature type="region of interest" description="Disordered" evidence="1">
    <location>
        <begin position="700"/>
        <end position="720"/>
    </location>
</feature>
<feature type="compositionally biased region" description="Basic residues" evidence="1">
    <location>
        <begin position="1965"/>
        <end position="1978"/>
    </location>
</feature>
<feature type="region of interest" description="Disordered" evidence="1">
    <location>
        <begin position="1065"/>
        <end position="1096"/>
    </location>
</feature>
<accession>A0A8B7PAU8</accession>
<dbReference type="InterPro" id="IPR053919">
    <property type="entry name" value="Treslin_N"/>
</dbReference>
<dbReference type="KEGG" id="hazt:108678874"/>
<feature type="compositionally biased region" description="Basic and acidic residues" evidence="1">
    <location>
        <begin position="100"/>
        <end position="111"/>
    </location>
</feature>
<dbReference type="RefSeq" id="XP_018022862.2">
    <property type="nucleotide sequence ID" value="XM_018167373.2"/>
</dbReference>
<feature type="region of interest" description="Disordered" evidence="1">
    <location>
        <begin position="1374"/>
        <end position="1403"/>
    </location>
</feature>
<feature type="region of interest" description="Disordered" evidence="1">
    <location>
        <begin position="1747"/>
        <end position="1773"/>
    </location>
</feature>
<evidence type="ECO:0000256" key="1">
    <source>
        <dbReference type="SAM" id="MobiDB-lite"/>
    </source>
</evidence>
<feature type="compositionally biased region" description="Polar residues" evidence="1">
    <location>
        <begin position="1983"/>
        <end position="1999"/>
    </location>
</feature>
<dbReference type="GO" id="GO:0033314">
    <property type="term" value="P:mitotic DNA replication checkpoint signaling"/>
    <property type="evidence" value="ECO:0007669"/>
    <property type="project" value="InterPro"/>
</dbReference>
<feature type="region of interest" description="Disordered" evidence="1">
    <location>
        <begin position="97"/>
        <end position="124"/>
    </location>
</feature>
<feature type="compositionally biased region" description="Low complexity" evidence="1">
    <location>
        <begin position="1374"/>
        <end position="1389"/>
    </location>
</feature>
<feature type="compositionally biased region" description="Basic and acidic residues" evidence="1">
    <location>
        <begin position="1473"/>
        <end position="1487"/>
    </location>
</feature>
<keyword evidence="3" id="KW-1185">Reference proteome</keyword>
<dbReference type="Proteomes" id="UP000694843">
    <property type="component" value="Unplaced"/>
</dbReference>
<feature type="region of interest" description="Disordered" evidence="1">
    <location>
        <begin position="1881"/>
        <end position="1927"/>
    </location>
</feature>
<dbReference type="GO" id="GO:0003682">
    <property type="term" value="F:chromatin binding"/>
    <property type="evidence" value="ECO:0007669"/>
    <property type="project" value="TreeGrafter"/>
</dbReference>
<feature type="region of interest" description="Disordered" evidence="1">
    <location>
        <begin position="909"/>
        <end position="1049"/>
    </location>
</feature>
<protein>
    <submittedName>
        <fullName evidence="4">Uncharacterized protein LOC108678874 isoform X1</fullName>
    </submittedName>
</protein>
<reference evidence="4" key="1">
    <citation type="submission" date="2025-08" db="UniProtKB">
        <authorList>
            <consortium name="RefSeq"/>
        </authorList>
    </citation>
    <scope>IDENTIFICATION</scope>
    <source>
        <tissue evidence="4">Whole organism</tissue>
    </source>
</reference>
<feature type="compositionally biased region" description="Low complexity" evidence="1">
    <location>
        <begin position="114"/>
        <end position="124"/>
    </location>
</feature>
<dbReference type="GeneID" id="108678874"/>
<dbReference type="Pfam" id="PF21854">
    <property type="entry name" value="Treslin_N"/>
    <property type="match status" value="1"/>
</dbReference>
<feature type="compositionally biased region" description="Polar residues" evidence="1">
    <location>
        <begin position="1488"/>
        <end position="1499"/>
    </location>
</feature>
<feature type="compositionally biased region" description="Polar residues" evidence="1">
    <location>
        <begin position="1082"/>
        <end position="1096"/>
    </location>
</feature>
<evidence type="ECO:0000313" key="4">
    <source>
        <dbReference type="RefSeq" id="XP_018022862.2"/>
    </source>
</evidence>
<feature type="compositionally biased region" description="Polar residues" evidence="1">
    <location>
        <begin position="1901"/>
        <end position="1918"/>
    </location>
</feature>
<evidence type="ECO:0000313" key="3">
    <source>
        <dbReference type="Proteomes" id="UP000694843"/>
    </source>
</evidence>
<name>A0A8B7PAU8_HYAAZ</name>
<dbReference type="GO" id="GO:0010212">
    <property type="term" value="P:response to ionizing radiation"/>
    <property type="evidence" value="ECO:0007669"/>
    <property type="project" value="InterPro"/>
</dbReference>
<feature type="compositionally biased region" description="Basic and acidic residues" evidence="1">
    <location>
        <begin position="1755"/>
        <end position="1766"/>
    </location>
</feature>
<feature type="region of interest" description="Disordered" evidence="1">
    <location>
        <begin position="2517"/>
        <end position="2540"/>
    </location>
</feature>
<feature type="domain" description="Treslin N-terminal" evidence="2">
    <location>
        <begin position="26"/>
        <end position="209"/>
    </location>
</feature>
<feature type="compositionally biased region" description="Polar residues" evidence="1">
    <location>
        <begin position="2381"/>
        <end position="2407"/>
    </location>
</feature>
<sequence>MFSSAQVVFIFDLNCLDASSTSENDSNLQKAAIKLSCLRLLTEFGAQTQNGSDVRWASKFYDSLIFKPGKTNNSFVDFNRLSYDTFDSEVSQKLNFSTSHRNDSHEVEARRTSQRNASQNSSSRAIQRHSACFILNKAIQEALKDYNWDLPDVSSPVITKKSHFAENGLKAGKLDNFNAIVVFTKIPQDAGAVQEFVGGENIATPEDFPRKFFEKATQQALEEVKGFRLFFIDTSPTQIMFKDLPVLTALNEYLGKFNGSLHCISSIVDCSDLLSNSSRQKVFQSQKLLLHGLEKSWFFKGKNLRLGRPRKPQPGPLLVWKNDSKIAARIKLEILTLQGRINHEWQELNVVGYAKRSSAAVKAMSSINSQIMLCRRHQATDTSKDSINFDDLLTTLHLQSLILVLQLTCGGIGLLSPFIGSVGCLTVLSSSGLAQPPLSQHLIEDSLVAIATEPLLAFTKAAIKKALNCGKGVNVKAASSTNSSIPGCSANFRQSMLEPWYCPAALPKPDPGLTCRNVLSRMQLALLNRAQRRCCPQLSHHISDPEVPTSVPVISKGSGATVLNPKHAPLSQGTAGAFSKPVKTVSRALQLVNKSKIVTAQQKVKEQRDEEEEQEVAQKRRALQSSLRSQKSQAIMSSALSNIQDTTDAVTVTQSLINLRESVTGKSGVENDTTENSDIFGIAQTIINLALMHVRSASETSGAGATDGTGTTSAPSGTPPIQLGLREVLAGVMLTSRDIAALPRDYQLQQYELHTLLHLETMWLMGYSSGSESSTETVGQEQDRRGAEREAHIEEILRLLRGITLNFNPNTTTFFLNQTILVNYEDTLPDVLMEIFEELGQPVPPSLAGPLSVNTTADTPPLQQLQSSQSSVMSAGSMVGSGGGGAVLRRRRSKIAVLGGGEGRQVFVPGSRMARLTRASSDNVQGTNTKTKGKNNVRRSLFEGRSNGLKRSQSSLVTPQPQKRRRSVQNSDDSSQGPAKVRKFSILPREEQRTRRRKSSYNRQEDERQGPKSGSELFTPNKSDLLASPITPGRRLRPSASAGGVLAPCTPSHLIGRSLSAMRRSDGGPVVAESPELKGESVLSSQRPMTGRTSFYSGAQSRNCARARTTLLAQRLQSNCSEKVLSTSLNCDSSQQPHANANVTASSFLFSKIFTSASLATDATKNVETKLDRRRSLRRALNFDQFENNVQLKSVTLGLSPANRRVTRSFNDEHTSPLKKVSRTLSLDSPLKKVTRASSSGTPIKSVRYSSQKNQHFHAKSPCTPKRRSSDNDRLISLESFSEILTPSKRVQFSLLNTPSKANTNASCATTPKSILKTPTRAPQNPSCSRTPRTCVTPSRRPLLVFRTPRNHAVFSPDIFSCGKSGASFLSPVKTPAKSPAFPSSKSPARYTRDSGENFTSSRIRDKKITPFVIMSPSKGNSRVDPIHAIVPSPDKRQFSLLHRDSTDGSIASPDMQENNATVYHGLDLCDSSKESSSDKLESDITPKSESLGTHTGSRLSKDSNDCLPSNISGLMSEIPPSPDKHQTTTLKKRTVCKSADAGVSGANVNGTEIDPSSASRFILRNSKSPVTLDEFFTILDRMTEESIGPEEVPTLSANDMLFTRSLLDGQMCANAESILNDNLKLESNAYVERLPSVSSQTNDITFLENDSLYAKDLSVTKTCNIQPLLDISAMIETDEQVIQTNDYWLNQEHNHETSYSSPEIEISPTIKNSVEKCLSALTLGRHYNETLPPVSLSSTSLSSMVASSTPLSSEGRHSPSLETLHHTNPVETSLVPNLLNKSSKSPEVTPIKCMDPEDEFTRDGVDRNDAALSPQRLTSLTAEYTIKTISNETLGGDRQSPSMDMPHHTKPMETSLVPNILIESKSTEMASVSSLDTKDKITSDEVNPNDAVLSPKRRTSLTGESSVKTVRNATASDNEPDLVTENGKLDARSPCINSAVDFLENNNVDEVNVIEACTEQPASRNKRPATRKRRHGTDHKSTNGTNVKNSLRNTSSDGASAGRRGRRRKRQPSSDAGSNFSISDISLDESRSSHGLDRNSSSSSSNSTAPIIPEGRKTERRKRQISSLLTNDKPETSSRRISRSHFIDYCEEWNDFSDEESSIDEDLQLNKYGKVSSMAKRYVETPRRKVPMKNKGEILEKDTEEPEKENLYEMPAERSQRRTRCNKKLLDWTDIDDFDDIDEESVTNKNVCSSGKIDYCKRTEIDSDQELQPNVGSVFSSNSLECDRSLGVTPFQNVANFSLGRRPMRNRAVTSYVDFPSDDSALDAESSLDGKQDSCSLSQKPPQFKIDKFLSSVERPRSQFKADPLVLDVAVSTPSDWKQTKPVRTREKLLEESLSKAVDNFQEPLESKRYRADKKKRVKKKTVKLKFKKSGDEYQVSRSNVSGESLDTTASDFNSSVLSNPHTRSEGKSSEKKKRKKLNNDSFLTSLRFTRHMSKDLSITPEVFQKIVGASPNSKAVRQSPMAQAKRPVPIIPSVTSNSVKKPPAILCSSSKKIENMWRVESVQGSPTLKTFIRVGGTDTPQQSPKSHLHPNLASPSVSSMLHLATSPLINENKISSRNISLPSNSKLEKPDSSDDDFDFTDLKKRRRRRSSSFDAENVPAAKKLRSRSPVRVQRRASKRLYH</sequence>
<feature type="compositionally biased region" description="Polar residues" evidence="1">
    <location>
        <begin position="1321"/>
        <end position="1334"/>
    </location>
</feature>
<organism evidence="3 4">
    <name type="scientific">Hyalella azteca</name>
    <name type="common">Amphipod</name>
    <dbReference type="NCBI Taxonomy" id="294128"/>
    <lineage>
        <taxon>Eukaryota</taxon>
        <taxon>Metazoa</taxon>
        <taxon>Ecdysozoa</taxon>
        <taxon>Arthropoda</taxon>
        <taxon>Crustacea</taxon>
        <taxon>Multicrustacea</taxon>
        <taxon>Malacostraca</taxon>
        <taxon>Eumalacostraca</taxon>
        <taxon>Peracarida</taxon>
        <taxon>Amphipoda</taxon>
        <taxon>Senticaudata</taxon>
        <taxon>Talitrida</taxon>
        <taxon>Talitroidea</taxon>
        <taxon>Hyalellidae</taxon>
        <taxon>Hyalella</taxon>
    </lineage>
</organism>
<dbReference type="GO" id="GO:0007095">
    <property type="term" value="P:mitotic G2 DNA damage checkpoint signaling"/>
    <property type="evidence" value="ECO:0007669"/>
    <property type="project" value="TreeGrafter"/>
</dbReference>
<dbReference type="OrthoDB" id="6341942at2759"/>
<feature type="compositionally biased region" description="Polar residues" evidence="1">
    <location>
        <begin position="2014"/>
        <end position="2025"/>
    </location>
</feature>
<feature type="region of interest" description="Disordered" evidence="1">
    <location>
        <begin position="2564"/>
        <end position="2628"/>
    </location>
</feature>
<feature type="region of interest" description="Disordered" evidence="1">
    <location>
        <begin position="1473"/>
        <end position="1529"/>
    </location>
</feature>
<feature type="compositionally biased region" description="Polar residues" evidence="1">
    <location>
        <begin position="949"/>
        <end position="961"/>
    </location>
</feature>
<feature type="region of interest" description="Disordered" evidence="1">
    <location>
        <begin position="1960"/>
        <end position="2081"/>
    </location>
</feature>
<feature type="compositionally biased region" description="Polar residues" evidence="1">
    <location>
        <begin position="1303"/>
        <end position="1313"/>
    </location>
</feature>
<feature type="compositionally biased region" description="Low complexity" evidence="1">
    <location>
        <begin position="2039"/>
        <end position="2048"/>
    </location>
</feature>
<feature type="compositionally biased region" description="Polar residues" evidence="1">
    <location>
        <begin position="968"/>
        <end position="977"/>
    </location>
</feature>
<feature type="compositionally biased region" description="Basic and acidic residues" evidence="1">
    <location>
        <begin position="2029"/>
        <end position="2038"/>
    </location>
</feature>
<dbReference type="PANTHER" id="PTHR21556:SF2">
    <property type="entry name" value="TRESLIN"/>
    <property type="match status" value="1"/>
</dbReference>
<dbReference type="GO" id="GO:0030174">
    <property type="term" value="P:regulation of DNA-templated DNA replication initiation"/>
    <property type="evidence" value="ECO:0007669"/>
    <property type="project" value="TreeGrafter"/>
</dbReference>
<dbReference type="GO" id="GO:0005634">
    <property type="term" value="C:nucleus"/>
    <property type="evidence" value="ECO:0007669"/>
    <property type="project" value="InterPro"/>
</dbReference>